<dbReference type="SMART" id="SM00355">
    <property type="entry name" value="ZnF_C2H2"/>
    <property type="match status" value="6"/>
</dbReference>
<feature type="domain" description="C2H2-type" evidence="7">
    <location>
        <begin position="335"/>
        <end position="364"/>
    </location>
</feature>
<dbReference type="SUPFAM" id="SSF57667">
    <property type="entry name" value="beta-beta-alpha zinc fingers"/>
    <property type="match status" value="4"/>
</dbReference>
<evidence type="ECO:0000259" key="7">
    <source>
        <dbReference type="PROSITE" id="PS50157"/>
    </source>
</evidence>
<dbReference type="Gene3D" id="3.30.160.60">
    <property type="entry name" value="Classic Zinc Finger"/>
    <property type="match status" value="6"/>
</dbReference>
<name>A0AAN8QC16_PATCE</name>
<dbReference type="PROSITE" id="PS50157">
    <property type="entry name" value="ZINC_FINGER_C2H2_2"/>
    <property type="match status" value="6"/>
</dbReference>
<evidence type="ECO:0000313" key="8">
    <source>
        <dbReference type="EMBL" id="KAK6187800.1"/>
    </source>
</evidence>
<dbReference type="FunFam" id="3.30.160.60:FF:000397">
    <property type="entry name" value="Metal regulatory transcription factor 1"/>
    <property type="match status" value="1"/>
</dbReference>
<dbReference type="InterPro" id="IPR013087">
    <property type="entry name" value="Znf_C2H2_type"/>
</dbReference>
<evidence type="ECO:0000256" key="6">
    <source>
        <dbReference type="SAM" id="MobiDB-lite"/>
    </source>
</evidence>
<dbReference type="PANTHER" id="PTHR46179:SF25">
    <property type="entry name" value="METAL RESPONSE ELEMENT-BINDING TRANSCRIPTION FACTOR-1, ISOFORM C"/>
    <property type="match status" value="1"/>
</dbReference>
<feature type="region of interest" description="Disordered" evidence="6">
    <location>
        <begin position="109"/>
        <end position="144"/>
    </location>
</feature>
<dbReference type="GO" id="GO:0006357">
    <property type="term" value="P:regulation of transcription by RNA polymerase II"/>
    <property type="evidence" value="ECO:0007669"/>
    <property type="project" value="TreeGrafter"/>
</dbReference>
<dbReference type="Pfam" id="PF00096">
    <property type="entry name" value="zf-C2H2"/>
    <property type="match status" value="5"/>
</dbReference>
<dbReference type="Proteomes" id="UP001347796">
    <property type="component" value="Unassembled WGS sequence"/>
</dbReference>
<organism evidence="8 9">
    <name type="scientific">Patella caerulea</name>
    <name type="common">Rayed Mediterranean limpet</name>
    <dbReference type="NCBI Taxonomy" id="87958"/>
    <lineage>
        <taxon>Eukaryota</taxon>
        <taxon>Metazoa</taxon>
        <taxon>Spiralia</taxon>
        <taxon>Lophotrochozoa</taxon>
        <taxon>Mollusca</taxon>
        <taxon>Gastropoda</taxon>
        <taxon>Patellogastropoda</taxon>
        <taxon>Patelloidea</taxon>
        <taxon>Patellidae</taxon>
        <taxon>Patella</taxon>
    </lineage>
</organism>
<comment type="caution">
    <text evidence="8">The sequence shown here is derived from an EMBL/GenBank/DDBJ whole genome shotgun (WGS) entry which is preliminary data.</text>
</comment>
<dbReference type="FunFam" id="3.30.160.60:FF:000072">
    <property type="entry name" value="zinc finger protein 143 isoform X1"/>
    <property type="match status" value="2"/>
</dbReference>
<dbReference type="GO" id="GO:0008270">
    <property type="term" value="F:zinc ion binding"/>
    <property type="evidence" value="ECO:0007669"/>
    <property type="project" value="UniProtKB-KW"/>
</dbReference>
<proteinExistence type="predicted"/>
<keyword evidence="1" id="KW-0479">Metal-binding</keyword>
<evidence type="ECO:0000256" key="1">
    <source>
        <dbReference type="ARBA" id="ARBA00022723"/>
    </source>
</evidence>
<dbReference type="PANTHER" id="PTHR46179">
    <property type="entry name" value="ZINC FINGER PROTEIN"/>
    <property type="match status" value="1"/>
</dbReference>
<evidence type="ECO:0000256" key="4">
    <source>
        <dbReference type="ARBA" id="ARBA00022833"/>
    </source>
</evidence>
<dbReference type="FunFam" id="3.30.160.60:FF:000125">
    <property type="entry name" value="Putative zinc finger protein 143"/>
    <property type="match status" value="2"/>
</dbReference>
<dbReference type="InterPro" id="IPR051061">
    <property type="entry name" value="Zinc_finger_trans_reg"/>
</dbReference>
<keyword evidence="4" id="KW-0862">Zinc</keyword>
<evidence type="ECO:0000256" key="2">
    <source>
        <dbReference type="ARBA" id="ARBA00022737"/>
    </source>
</evidence>
<gene>
    <name evidence="8" type="ORF">SNE40_005746</name>
</gene>
<feature type="domain" description="C2H2-type" evidence="7">
    <location>
        <begin position="365"/>
        <end position="394"/>
    </location>
</feature>
<dbReference type="AlphaFoldDB" id="A0AAN8QC16"/>
<feature type="domain" description="C2H2-type" evidence="7">
    <location>
        <begin position="216"/>
        <end position="245"/>
    </location>
</feature>
<feature type="region of interest" description="Disordered" evidence="6">
    <location>
        <begin position="387"/>
        <end position="409"/>
    </location>
</feature>
<evidence type="ECO:0000256" key="5">
    <source>
        <dbReference type="PROSITE-ProRule" id="PRU00042"/>
    </source>
</evidence>
<sequence>MAFEEDDKHVISFADYINFEDEDGTDDTSSITQVFMESDPKPATTTTTSTLESVQDEVLYSVGRNGAQEIPVVSNKRPNSSEFSNMREINQELGSDSLSTTRANLECGSNISVNKNNGTSTRKSTTNNKTVMNDNVGHDANPYSDERLNLDISTTKSTNNPGYNSTHGYIQHTISEDQILMQIHPGENKMPSNPSHATLTIESRNPTTKTKEVKRFRCNYQDCLRTYSTPGNLKTHQKSHKGEYTFLCDQSGCGKSFLTSYSLKIHVRVHTNEKPYECDLQNCEKAFNTLYRLRAHQRIHTGDTFKCDENGCTKYFTTLSDLRKHVRTHTGEKPFHCEESNCGKSFSASHHLKTHSRTHTGEKPYTCAQDGCQKSFTTLYSLKSHVNRHENQNNNCKNTSPGKQSNNESNIKVQPTETMSSSSSGHPCKVEEGICCAHGKDITDQTMLNTTTLLPDTSHNTINVQDLRNDELTAEQILNSLYIPSECDTITTPPETSPNNAGLFMGNLGNEEILQPMISVISNTQQQQEQQQQDLISPQDSMINSIVLGTGMPTTVTISGDSTPVFSTTTQKDQIMSSAIEAIPTNETSTINPSQVPVQNTLPVTIQTGPDGKSIAMNQVYVPVINNTVSGPRIELVPIATTPL</sequence>
<evidence type="ECO:0000313" key="9">
    <source>
        <dbReference type="Proteomes" id="UP001347796"/>
    </source>
</evidence>
<dbReference type="GO" id="GO:0005634">
    <property type="term" value="C:nucleus"/>
    <property type="evidence" value="ECO:0007669"/>
    <property type="project" value="TreeGrafter"/>
</dbReference>
<keyword evidence="2" id="KW-0677">Repeat</keyword>
<dbReference type="PROSITE" id="PS00028">
    <property type="entry name" value="ZINC_FINGER_C2H2_1"/>
    <property type="match status" value="6"/>
</dbReference>
<dbReference type="FunFam" id="3.30.160.60:FF:000349">
    <property type="entry name" value="metal regulatory transcription factor 1"/>
    <property type="match status" value="1"/>
</dbReference>
<feature type="compositionally biased region" description="Low complexity" evidence="6">
    <location>
        <begin position="114"/>
        <end position="130"/>
    </location>
</feature>
<keyword evidence="9" id="KW-1185">Reference proteome</keyword>
<accession>A0AAN8QC16</accession>
<keyword evidence="3 5" id="KW-0863">Zinc-finger</keyword>
<reference evidence="8 9" key="1">
    <citation type="submission" date="2024-01" db="EMBL/GenBank/DDBJ databases">
        <title>The genome of the rayed Mediterranean limpet Patella caerulea (Linnaeus, 1758).</title>
        <authorList>
            <person name="Anh-Thu Weber A."/>
            <person name="Halstead-Nussloch G."/>
        </authorList>
    </citation>
    <scope>NUCLEOTIDE SEQUENCE [LARGE SCALE GENOMIC DNA]</scope>
    <source>
        <strain evidence="8">AATW-2023a</strain>
        <tissue evidence="8">Whole specimen</tissue>
    </source>
</reference>
<dbReference type="InterPro" id="IPR036236">
    <property type="entry name" value="Znf_C2H2_sf"/>
</dbReference>
<feature type="domain" description="C2H2-type" evidence="7">
    <location>
        <begin position="246"/>
        <end position="275"/>
    </location>
</feature>
<evidence type="ECO:0000256" key="3">
    <source>
        <dbReference type="ARBA" id="ARBA00022771"/>
    </source>
</evidence>
<feature type="compositionally biased region" description="Polar residues" evidence="6">
    <location>
        <begin position="392"/>
        <end position="409"/>
    </location>
</feature>
<feature type="domain" description="C2H2-type" evidence="7">
    <location>
        <begin position="276"/>
        <end position="305"/>
    </location>
</feature>
<protein>
    <recommendedName>
        <fullName evidence="7">C2H2-type domain-containing protein</fullName>
    </recommendedName>
</protein>
<feature type="domain" description="C2H2-type" evidence="7">
    <location>
        <begin position="305"/>
        <end position="334"/>
    </location>
</feature>
<dbReference type="EMBL" id="JAZGQO010000004">
    <property type="protein sequence ID" value="KAK6187800.1"/>
    <property type="molecule type" value="Genomic_DNA"/>
</dbReference>